<dbReference type="STRING" id="1196353.SAMN05444921_13512"/>
<name>A0A1H0DNF0_9ACTN</name>
<dbReference type="AlphaFoldDB" id="A0A1H0DNF0"/>
<evidence type="ECO:0000256" key="2">
    <source>
        <dbReference type="SAM" id="Phobius"/>
    </source>
</evidence>
<feature type="transmembrane region" description="Helical" evidence="2">
    <location>
        <begin position="173"/>
        <end position="188"/>
    </location>
</feature>
<feature type="compositionally biased region" description="Low complexity" evidence="1">
    <location>
        <begin position="10"/>
        <end position="21"/>
    </location>
</feature>
<keyword evidence="2" id="KW-0812">Transmembrane</keyword>
<proteinExistence type="predicted"/>
<organism evidence="3 4">
    <name type="scientific">Streptomyces wuyuanensis</name>
    <dbReference type="NCBI Taxonomy" id="1196353"/>
    <lineage>
        <taxon>Bacteria</taxon>
        <taxon>Bacillati</taxon>
        <taxon>Actinomycetota</taxon>
        <taxon>Actinomycetes</taxon>
        <taxon>Kitasatosporales</taxon>
        <taxon>Streptomycetaceae</taxon>
        <taxon>Streptomyces</taxon>
    </lineage>
</organism>
<accession>A0A1H0DNF0</accession>
<sequence length="276" mass="29030">MTHPTQMPHAAALAAGRPAGSRPRDTRQARQAQQAIVRTTLRHVATGAAAIAMLHAALLGLSSGADPYPDLAWTDTTRVMASVYALAPWPLTALILLWLAHQRLAVYTRAAVALLLSSAIGLAYTWSVPLEHLPAHESSLFREYLTMPGALTGWYLLLASAVITAIASVRARIALAVTAVCGVATSVLTSPHPASAGVLGAVVPLLTWFAAGRLPRKDVRGPGPADAWEPEGRVAPLRPRAELRHDGQSPPRGRAAGAPAHAHAHAPDTVRWGRAG</sequence>
<feature type="transmembrane region" description="Helical" evidence="2">
    <location>
        <begin position="40"/>
        <end position="61"/>
    </location>
</feature>
<evidence type="ECO:0000313" key="4">
    <source>
        <dbReference type="Proteomes" id="UP000199063"/>
    </source>
</evidence>
<feature type="transmembrane region" description="Helical" evidence="2">
    <location>
        <begin position="106"/>
        <end position="126"/>
    </location>
</feature>
<dbReference type="EMBL" id="FNHI01000035">
    <property type="protein sequence ID" value="SDN71566.1"/>
    <property type="molecule type" value="Genomic_DNA"/>
</dbReference>
<feature type="transmembrane region" description="Helical" evidence="2">
    <location>
        <begin position="81"/>
        <end position="99"/>
    </location>
</feature>
<evidence type="ECO:0000256" key="1">
    <source>
        <dbReference type="SAM" id="MobiDB-lite"/>
    </source>
</evidence>
<feature type="region of interest" description="Disordered" evidence="1">
    <location>
        <begin position="220"/>
        <end position="276"/>
    </location>
</feature>
<dbReference type="OrthoDB" id="4336500at2"/>
<dbReference type="RefSeq" id="WP_143041588.1">
    <property type="nucleotide sequence ID" value="NZ_FNHI01000035.1"/>
</dbReference>
<dbReference type="Proteomes" id="UP000199063">
    <property type="component" value="Unassembled WGS sequence"/>
</dbReference>
<protein>
    <submittedName>
        <fullName evidence="3">Uncharacterized protein</fullName>
    </submittedName>
</protein>
<feature type="transmembrane region" description="Helical" evidence="2">
    <location>
        <begin position="194"/>
        <end position="211"/>
    </location>
</feature>
<gene>
    <name evidence="3" type="ORF">SAMN05444921_13512</name>
</gene>
<evidence type="ECO:0000313" key="3">
    <source>
        <dbReference type="EMBL" id="SDN71566.1"/>
    </source>
</evidence>
<feature type="region of interest" description="Disordered" evidence="1">
    <location>
        <begin position="1"/>
        <end position="31"/>
    </location>
</feature>
<reference evidence="4" key="1">
    <citation type="submission" date="2016-10" db="EMBL/GenBank/DDBJ databases">
        <authorList>
            <person name="Varghese N."/>
            <person name="Submissions S."/>
        </authorList>
    </citation>
    <scope>NUCLEOTIDE SEQUENCE [LARGE SCALE GENOMIC DNA]</scope>
    <source>
        <strain evidence="4">CGMCC 4.7042</strain>
    </source>
</reference>
<keyword evidence="2" id="KW-0472">Membrane</keyword>
<feature type="transmembrane region" description="Helical" evidence="2">
    <location>
        <begin position="146"/>
        <end position="166"/>
    </location>
</feature>
<keyword evidence="4" id="KW-1185">Reference proteome</keyword>
<dbReference type="GeneID" id="40834180"/>
<keyword evidence="2" id="KW-1133">Transmembrane helix</keyword>
<feature type="compositionally biased region" description="Low complexity" evidence="1">
    <location>
        <begin position="250"/>
        <end position="261"/>
    </location>
</feature>